<evidence type="ECO:0000313" key="2">
    <source>
        <dbReference type="EMBL" id="OLP74263.1"/>
    </source>
</evidence>
<feature type="non-terminal residue" evidence="2">
    <location>
        <position position="62"/>
    </location>
</feature>
<comment type="caution">
    <text evidence="2">The sequence shown here is derived from an EMBL/GenBank/DDBJ whole genome shotgun (WGS) entry which is preliminary data.</text>
</comment>
<accession>A0A1Q9BU89</accession>
<protein>
    <submittedName>
        <fullName evidence="2">Uncharacterized protein</fullName>
    </submittedName>
</protein>
<dbReference type="EMBL" id="LSRX01004019">
    <property type="protein sequence ID" value="OLP74263.1"/>
    <property type="molecule type" value="Genomic_DNA"/>
</dbReference>
<feature type="compositionally biased region" description="Basic and acidic residues" evidence="1">
    <location>
        <begin position="17"/>
        <end position="31"/>
    </location>
</feature>
<dbReference type="Proteomes" id="UP000186817">
    <property type="component" value="Unassembled WGS sequence"/>
</dbReference>
<evidence type="ECO:0000256" key="1">
    <source>
        <dbReference type="SAM" id="MobiDB-lite"/>
    </source>
</evidence>
<organism evidence="2 3">
    <name type="scientific">Symbiodinium microadriaticum</name>
    <name type="common">Dinoflagellate</name>
    <name type="synonym">Zooxanthella microadriatica</name>
    <dbReference type="NCBI Taxonomy" id="2951"/>
    <lineage>
        <taxon>Eukaryota</taxon>
        <taxon>Sar</taxon>
        <taxon>Alveolata</taxon>
        <taxon>Dinophyceae</taxon>
        <taxon>Suessiales</taxon>
        <taxon>Symbiodiniaceae</taxon>
        <taxon>Symbiodinium</taxon>
    </lineage>
</organism>
<proteinExistence type="predicted"/>
<name>A0A1Q9BU89_SYMMI</name>
<feature type="region of interest" description="Disordered" evidence="1">
    <location>
        <begin position="16"/>
        <end position="45"/>
    </location>
</feature>
<sequence length="62" mass="7215">MATACTCPLHGTGGGHRIFDKKVRNESLRSKKSDRRRSFQGPTREEEEVLRSLWDRYAMPHK</sequence>
<evidence type="ECO:0000313" key="3">
    <source>
        <dbReference type="Proteomes" id="UP000186817"/>
    </source>
</evidence>
<keyword evidence="3" id="KW-1185">Reference proteome</keyword>
<gene>
    <name evidence="2" type="ORF">AK812_SmicGene46250</name>
</gene>
<dbReference type="AlphaFoldDB" id="A0A1Q9BU89"/>
<reference evidence="2 3" key="1">
    <citation type="submission" date="2016-02" db="EMBL/GenBank/DDBJ databases">
        <title>Genome analysis of coral dinoflagellate symbionts highlights evolutionary adaptations to a symbiotic lifestyle.</title>
        <authorList>
            <person name="Aranda M."/>
            <person name="Li Y."/>
            <person name="Liew Y.J."/>
            <person name="Baumgarten S."/>
            <person name="Simakov O."/>
            <person name="Wilson M."/>
            <person name="Piel J."/>
            <person name="Ashoor H."/>
            <person name="Bougouffa S."/>
            <person name="Bajic V.B."/>
            <person name="Ryu T."/>
            <person name="Ravasi T."/>
            <person name="Bayer T."/>
            <person name="Micklem G."/>
            <person name="Kim H."/>
            <person name="Bhak J."/>
            <person name="Lajeunesse T.C."/>
            <person name="Voolstra C.R."/>
        </authorList>
    </citation>
    <scope>NUCLEOTIDE SEQUENCE [LARGE SCALE GENOMIC DNA]</scope>
    <source>
        <strain evidence="2 3">CCMP2467</strain>
    </source>
</reference>